<evidence type="ECO:0000256" key="3">
    <source>
        <dbReference type="ARBA" id="ARBA00022723"/>
    </source>
</evidence>
<sequence length="420" mass="47595">MRMMGENSVAILPAAPTLVRNRDVEHGFRQDSDFTYLSGFNEPESVIVLIPHRKQGEFVLFCRDRDPLKETWDGRRFGTEGAVEHFGADDAYPIDDLEEILPGLMEDRDSVYYSIGLNYEFDKHVLKCVNNLRAQSRRGAHAPYEFVSLEYLLHDMRLYKSREELALMRKAAKISVQAHINAMQICEPGLKEFELEAEFLFEFKRNGADWAYSSIVGGGENGCILHYTENNAELKDKELVLIDAGAEYQGYAADITRTFPVNGKYTVPQQEIYEVVLAAQDAAFAKVKPGNHWNDPHKAAVRALTKGMVEIGLLKGKPAQLIKDGSYMKYYMHRTGHWLGMDVHDVGDYKVDEKWRLLEPGMVLTVEPGLYIPAGIRGAKRWWNIGVRIEDDLAVTKDGYELLTKGLPRTVAEVEAVMAK</sequence>
<evidence type="ECO:0000313" key="7">
    <source>
        <dbReference type="EMBL" id="VAW52878.1"/>
    </source>
</evidence>
<name>A0A3B0WAD0_9ZZZZ</name>
<dbReference type="SMART" id="SM01011">
    <property type="entry name" value="AMP_N"/>
    <property type="match status" value="1"/>
</dbReference>
<dbReference type="GO" id="GO:0005829">
    <property type="term" value="C:cytosol"/>
    <property type="evidence" value="ECO:0007669"/>
    <property type="project" value="TreeGrafter"/>
</dbReference>
<dbReference type="PANTHER" id="PTHR43226:SF4">
    <property type="entry name" value="XAA-PRO AMINOPEPTIDASE 3"/>
    <property type="match status" value="1"/>
</dbReference>
<dbReference type="PROSITE" id="PS00491">
    <property type="entry name" value="PROLINE_PEPTIDASE"/>
    <property type="match status" value="1"/>
</dbReference>
<dbReference type="GO" id="GO:0070006">
    <property type="term" value="F:metalloaminopeptidase activity"/>
    <property type="evidence" value="ECO:0007669"/>
    <property type="project" value="InterPro"/>
</dbReference>
<dbReference type="InterPro" id="IPR001131">
    <property type="entry name" value="Peptidase_M24B_aminopep-P_CS"/>
</dbReference>
<dbReference type="InterPro" id="IPR036005">
    <property type="entry name" value="Creatinase/aminopeptidase-like"/>
</dbReference>
<dbReference type="EMBL" id="UOFD01000053">
    <property type="protein sequence ID" value="VAW52878.1"/>
    <property type="molecule type" value="Genomic_DNA"/>
</dbReference>
<dbReference type="Gene3D" id="3.40.350.10">
    <property type="entry name" value="Creatinase/prolidase N-terminal domain"/>
    <property type="match status" value="1"/>
</dbReference>
<dbReference type="InterPro" id="IPR000994">
    <property type="entry name" value="Pept_M24"/>
</dbReference>
<dbReference type="Gene3D" id="3.90.230.10">
    <property type="entry name" value="Creatinase/methionine aminopeptidase superfamily"/>
    <property type="match status" value="1"/>
</dbReference>
<comment type="similarity">
    <text evidence="2">Belongs to the peptidase M24B family.</text>
</comment>
<comment type="cofactor">
    <cofactor evidence="1">
        <name>Mn(2+)</name>
        <dbReference type="ChEBI" id="CHEBI:29035"/>
    </cofactor>
</comment>
<dbReference type="PRINTS" id="PR00599">
    <property type="entry name" value="MAPEPTIDASE"/>
</dbReference>
<dbReference type="Pfam" id="PF00557">
    <property type="entry name" value="Peptidase_M24"/>
    <property type="match status" value="1"/>
</dbReference>
<evidence type="ECO:0000259" key="6">
    <source>
        <dbReference type="SMART" id="SM01011"/>
    </source>
</evidence>
<keyword evidence="5" id="KW-0464">Manganese</keyword>
<dbReference type="AlphaFoldDB" id="A0A3B0WAD0"/>
<dbReference type="GO" id="GO:0006508">
    <property type="term" value="P:proteolysis"/>
    <property type="evidence" value="ECO:0007669"/>
    <property type="project" value="TreeGrafter"/>
</dbReference>
<gene>
    <name evidence="7" type="ORF">MNBD_GAMMA06-167</name>
</gene>
<dbReference type="EC" id="3.4.11.9" evidence="7"/>
<keyword evidence="4 7" id="KW-0378">Hydrolase</keyword>
<dbReference type="Pfam" id="PF05195">
    <property type="entry name" value="AMP_N"/>
    <property type="match status" value="1"/>
</dbReference>
<accession>A0A3B0WAD0</accession>
<dbReference type="InterPro" id="IPR052433">
    <property type="entry name" value="X-Pro_dipept-like"/>
</dbReference>
<keyword evidence="7" id="KW-0645">Protease</keyword>
<dbReference type="SUPFAM" id="SSF53092">
    <property type="entry name" value="Creatinase/prolidase N-terminal domain"/>
    <property type="match status" value="1"/>
</dbReference>
<dbReference type="InterPro" id="IPR001714">
    <property type="entry name" value="Pept_M24_MAP"/>
</dbReference>
<dbReference type="InterPro" id="IPR029149">
    <property type="entry name" value="Creatin/AminoP/Spt16_N"/>
</dbReference>
<protein>
    <submittedName>
        <fullName evidence="7">Xaa-Pro aminopeptidase</fullName>
        <ecNumber evidence="7">3.4.11.9</ecNumber>
    </submittedName>
</protein>
<evidence type="ECO:0000256" key="2">
    <source>
        <dbReference type="ARBA" id="ARBA00008766"/>
    </source>
</evidence>
<dbReference type="InterPro" id="IPR007865">
    <property type="entry name" value="Aminopep_P_N"/>
</dbReference>
<evidence type="ECO:0000256" key="5">
    <source>
        <dbReference type="ARBA" id="ARBA00023211"/>
    </source>
</evidence>
<keyword evidence="7" id="KW-0031">Aminopeptidase</keyword>
<dbReference type="GO" id="GO:0030145">
    <property type="term" value="F:manganese ion binding"/>
    <property type="evidence" value="ECO:0007669"/>
    <property type="project" value="InterPro"/>
</dbReference>
<dbReference type="PANTHER" id="PTHR43226">
    <property type="entry name" value="XAA-PRO AMINOPEPTIDASE 3"/>
    <property type="match status" value="1"/>
</dbReference>
<dbReference type="FunFam" id="3.90.230.10:FF:000002">
    <property type="entry name" value="Xaa-Pro aminopeptidase 3"/>
    <property type="match status" value="1"/>
</dbReference>
<feature type="domain" description="Aminopeptidase P N-terminal" evidence="6">
    <location>
        <begin position="1"/>
        <end position="122"/>
    </location>
</feature>
<dbReference type="CDD" id="cd01087">
    <property type="entry name" value="Prolidase"/>
    <property type="match status" value="1"/>
</dbReference>
<evidence type="ECO:0000256" key="1">
    <source>
        <dbReference type="ARBA" id="ARBA00001936"/>
    </source>
</evidence>
<dbReference type="SUPFAM" id="SSF55920">
    <property type="entry name" value="Creatinase/aminopeptidase"/>
    <property type="match status" value="1"/>
</dbReference>
<organism evidence="7">
    <name type="scientific">hydrothermal vent metagenome</name>
    <dbReference type="NCBI Taxonomy" id="652676"/>
    <lineage>
        <taxon>unclassified sequences</taxon>
        <taxon>metagenomes</taxon>
        <taxon>ecological metagenomes</taxon>
    </lineage>
</organism>
<evidence type="ECO:0000256" key="4">
    <source>
        <dbReference type="ARBA" id="ARBA00022801"/>
    </source>
</evidence>
<reference evidence="7" key="1">
    <citation type="submission" date="2018-06" db="EMBL/GenBank/DDBJ databases">
        <authorList>
            <person name="Zhirakovskaya E."/>
        </authorList>
    </citation>
    <scope>NUCLEOTIDE SEQUENCE</scope>
</reference>
<keyword evidence="3" id="KW-0479">Metal-binding</keyword>
<proteinExistence type="inferred from homology"/>